<dbReference type="AlphaFoldDB" id="A0AA35X0I0"/>
<sequence length="92" mass="10421">MTTVRQMSRIDLADLNGLKFPKRDPWTLTDSFVNKDGHRTAEFPVNVVPPQCPALVVKRKPDAVFLTFEFAVPAGDDRKHLHDPAVTPIRNR</sequence>
<organism evidence="1 2">
    <name type="scientific">Geodia barretti</name>
    <name type="common">Barrett's horny sponge</name>
    <dbReference type="NCBI Taxonomy" id="519541"/>
    <lineage>
        <taxon>Eukaryota</taxon>
        <taxon>Metazoa</taxon>
        <taxon>Porifera</taxon>
        <taxon>Demospongiae</taxon>
        <taxon>Heteroscleromorpha</taxon>
        <taxon>Tetractinellida</taxon>
        <taxon>Astrophorina</taxon>
        <taxon>Geodiidae</taxon>
        <taxon>Geodia</taxon>
    </lineage>
</organism>
<name>A0AA35X0I0_GEOBA</name>
<protein>
    <submittedName>
        <fullName evidence="1">Uncharacterized protein</fullName>
    </submittedName>
</protein>
<proteinExistence type="predicted"/>
<reference evidence="1" key="1">
    <citation type="submission" date="2023-03" db="EMBL/GenBank/DDBJ databases">
        <authorList>
            <person name="Steffen K."/>
            <person name="Cardenas P."/>
        </authorList>
    </citation>
    <scope>NUCLEOTIDE SEQUENCE</scope>
</reference>
<dbReference type="EMBL" id="CASHTH010002675">
    <property type="protein sequence ID" value="CAI8033520.1"/>
    <property type="molecule type" value="Genomic_DNA"/>
</dbReference>
<dbReference type="Proteomes" id="UP001174909">
    <property type="component" value="Unassembled WGS sequence"/>
</dbReference>
<evidence type="ECO:0000313" key="1">
    <source>
        <dbReference type="EMBL" id="CAI8033520.1"/>
    </source>
</evidence>
<keyword evidence="2" id="KW-1185">Reference proteome</keyword>
<gene>
    <name evidence="1" type="ORF">GBAR_LOCUS18900</name>
</gene>
<comment type="caution">
    <text evidence="1">The sequence shown here is derived from an EMBL/GenBank/DDBJ whole genome shotgun (WGS) entry which is preliminary data.</text>
</comment>
<evidence type="ECO:0000313" key="2">
    <source>
        <dbReference type="Proteomes" id="UP001174909"/>
    </source>
</evidence>
<accession>A0AA35X0I0</accession>